<feature type="transmembrane region" description="Helical" evidence="1">
    <location>
        <begin position="67"/>
        <end position="87"/>
    </location>
</feature>
<protein>
    <submittedName>
        <fullName evidence="2">Uncharacterized protein</fullName>
    </submittedName>
</protein>
<proteinExistence type="predicted"/>
<dbReference type="Proteomes" id="UP001501565">
    <property type="component" value="Unassembled WGS sequence"/>
</dbReference>
<keyword evidence="1" id="KW-0472">Membrane</keyword>
<organism evidence="2 3">
    <name type="scientific">Litoribacillus peritrichatus</name>
    <dbReference type="NCBI Taxonomy" id="718191"/>
    <lineage>
        <taxon>Bacteria</taxon>
        <taxon>Pseudomonadati</taxon>
        <taxon>Pseudomonadota</taxon>
        <taxon>Gammaproteobacteria</taxon>
        <taxon>Oceanospirillales</taxon>
        <taxon>Oceanospirillaceae</taxon>
        <taxon>Litoribacillus</taxon>
    </lineage>
</organism>
<feature type="transmembrane region" description="Helical" evidence="1">
    <location>
        <begin position="39"/>
        <end position="60"/>
    </location>
</feature>
<name>A0ABP7MGV9_9GAMM</name>
<comment type="caution">
    <text evidence="2">The sequence shown here is derived from an EMBL/GenBank/DDBJ whole genome shotgun (WGS) entry which is preliminary data.</text>
</comment>
<evidence type="ECO:0000256" key="1">
    <source>
        <dbReference type="SAM" id="Phobius"/>
    </source>
</evidence>
<keyword evidence="1" id="KW-0812">Transmembrane</keyword>
<evidence type="ECO:0000313" key="3">
    <source>
        <dbReference type="Proteomes" id="UP001501565"/>
    </source>
</evidence>
<sequence length="167" mass="19055">MKNDFVKKYDMPFFTFIMFAWLLLPFFMSINMLVPSERIVVVFVIPIFLILIMATTLYLLRKLTSGNISMIAILMGFHFVIDPGFLVKPFGLYYQNKITTFNGVCIERFGGRLMTVTIDDVEGYYRTSVSQGLFIEDTCKVGELVKIVGAESLIGFRVLELKSMGPE</sequence>
<dbReference type="EMBL" id="BAABBN010000006">
    <property type="protein sequence ID" value="GAA3922874.1"/>
    <property type="molecule type" value="Genomic_DNA"/>
</dbReference>
<dbReference type="RefSeq" id="WP_344797831.1">
    <property type="nucleotide sequence ID" value="NZ_BAABBN010000006.1"/>
</dbReference>
<evidence type="ECO:0000313" key="2">
    <source>
        <dbReference type="EMBL" id="GAA3922874.1"/>
    </source>
</evidence>
<gene>
    <name evidence="2" type="ORF">GCM10022277_18500</name>
</gene>
<accession>A0ABP7MGV9</accession>
<feature type="transmembrane region" description="Helical" evidence="1">
    <location>
        <begin position="12"/>
        <end position="33"/>
    </location>
</feature>
<keyword evidence="3" id="KW-1185">Reference proteome</keyword>
<keyword evidence="1" id="KW-1133">Transmembrane helix</keyword>
<reference evidence="3" key="1">
    <citation type="journal article" date="2019" name="Int. J. Syst. Evol. Microbiol.">
        <title>The Global Catalogue of Microorganisms (GCM) 10K type strain sequencing project: providing services to taxonomists for standard genome sequencing and annotation.</title>
        <authorList>
            <consortium name="The Broad Institute Genomics Platform"/>
            <consortium name="The Broad Institute Genome Sequencing Center for Infectious Disease"/>
            <person name="Wu L."/>
            <person name="Ma J."/>
        </authorList>
    </citation>
    <scope>NUCLEOTIDE SEQUENCE [LARGE SCALE GENOMIC DNA]</scope>
    <source>
        <strain evidence="3">JCM 17551</strain>
    </source>
</reference>